<dbReference type="GeneID" id="63803796"/>
<dbReference type="PANTHER" id="PTHR11138:SF5">
    <property type="entry name" value="METHIONYL-TRNA FORMYLTRANSFERASE, MITOCHONDRIAL"/>
    <property type="match status" value="1"/>
</dbReference>
<evidence type="ECO:0000313" key="8">
    <source>
        <dbReference type="Proteomes" id="UP000193922"/>
    </source>
</evidence>
<sequence length="411" mass="46775">MKVLFFGTDEFSNHALKALDADRRCNKPIVEKLGVVCPPPLYKFAKGRQQLTWEALVEKTARTRQLDIHHPNARKLTGWQVPSAGLKETDRYDIGVVSSFGMFIPQRIIESFPLGMINIHPSLLPEYRGPSPLQAALLDGKKETGITIQEVHPTVMDGGRVLAQMPYQIDGTATRIDMMNEMGHLSGQLLVKLLHNYEYVRERAIDQDESKVTTTRLYSREDSRVNWEQMSAEQIVRMHRAFCGREPVHSIWRKKNKMHSIQLQDIALPDPNVEPLDPEIAKYPPGSVFYRRKVPYLEVPCVDGSRIWIKQLQVQGRTPKTALQFVNGYLRVPGALRFLTDPVESKKPTPPFQWPEGKKPEAVVMAEQKAMERKQQLAEMKKSQKIVGECEYGPGELVPDDETLVDGETNK</sequence>
<evidence type="ECO:0000256" key="3">
    <source>
        <dbReference type="ARBA" id="ARBA00022679"/>
    </source>
</evidence>
<accession>A0A1Y1WDN8</accession>
<dbReference type="GO" id="GO:0005739">
    <property type="term" value="C:mitochondrion"/>
    <property type="evidence" value="ECO:0007669"/>
    <property type="project" value="TreeGrafter"/>
</dbReference>
<dbReference type="InterPro" id="IPR011034">
    <property type="entry name" value="Formyl_transferase-like_C_sf"/>
</dbReference>
<organism evidence="7 8">
    <name type="scientific">Linderina pennispora</name>
    <dbReference type="NCBI Taxonomy" id="61395"/>
    <lineage>
        <taxon>Eukaryota</taxon>
        <taxon>Fungi</taxon>
        <taxon>Fungi incertae sedis</taxon>
        <taxon>Zoopagomycota</taxon>
        <taxon>Kickxellomycotina</taxon>
        <taxon>Kickxellomycetes</taxon>
        <taxon>Kickxellales</taxon>
        <taxon>Kickxellaceae</taxon>
        <taxon>Linderina</taxon>
    </lineage>
</organism>
<dbReference type="SUPFAM" id="SSF50486">
    <property type="entry name" value="FMT C-terminal domain-like"/>
    <property type="match status" value="1"/>
</dbReference>
<dbReference type="InterPro" id="IPR005793">
    <property type="entry name" value="Formyl_trans_C"/>
</dbReference>
<evidence type="ECO:0000313" key="7">
    <source>
        <dbReference type="EMBL" id="ORX71641.1"/>
    </source>
</evidence>
<comment type="caution">
    <text evidence="7">The sequence shown here is derived from an EMBL/GenBank/DDBJ whole genome shotgun (WGS) entry which is preliminary data.</text>
</comment>
<dbReference type="SUPFAM" id="SSF53328">
    <property type="entry name" value="Formyltransferase"/>
    <property type="match status" value="1"/>
</dbReference>
<dbReference type="EC" id="2.1.2.9" evidence="2"/>
<evidence type="ECO:0000256" key="2">
    <source>
        <dbReference type="ARBA" id="ARBA00012261"/>
    </source>
</evidence>
<dbReference type="Gene3D" id="3.40.50.12230">
    <property type="match status" value="1"/>
</dbReference>
<keyword evidence="8" id="KW-1185">Reference proteome</keyword>
<protein>
    <recommendedName>
        <fullName evidence="2">methionyl-tRNA formyltransferase</fullName>
        <ecNumber evidence="2">2.1.2.9</ecNumber>
    </recommendedName>
</protein>
<evidence type="ECO:0000256" key="1">
    <source>
        <dbReference type="ARBA" id="ARBA00010699"/>
    </source>
</evidence>
<dbReference type="OrthoDB" id="10268103at2759"/>
<dbReference type="RefSeq" id="XP_040745156.1">
    <property type="nucleotide sequence ID" value="XM_040887148.1"/>
</dbReference>
<dbReference type="PANTHER" id="PTHR11138">
    <property type="entry name" value="METHIONYL-TRNA FORMYLTRANSFERASE"/>
    <property type="match status" value="1"/>
</dbReference>
<feature type="domain" description="Formyl transferase C-terminal" evidence="6">
    <location>
        <begin position="220"/>
        <end position="329"/>
    </location>
</feature>
<dbReference type="Proteomes" id="UP000193922">
    <property type="component" value="Unassembled WGS sequence"/>
</dbReference>
<dbReference type="AlphaFoldDB" id="A0A1Y1WDN8"/>
<feature type="domain" description="Formyl transferase N-terminal" evidence="5">
    <location>
        <begin position="1"/>
        <end position="192"/>
    </location>
</feature>
<evidence type="ECO:0000256" key="4">
    <source>
        <dbReference type="ARBA" id="ARBA00022917"/>
    </source>
</evidence>
<dbReference type="InterPro" id="IPR041711">
    <property type="entry name" value="Met-tRNA-FMT_N"/>
</dbReference>
<keyword evidence="3 7" id="KW-0808">Transferase</keyword>
<dbReference type="GO" id="GO:0004479">
    <property type="term" value="F:methionyl-tRNA formyltransferase activity"/>
    <property type="evidence" value="ECO:0007669"/>
    <property type="project" value="UniProtKB-EC"/>
</dbReference>
<dbReference type="STRING" id="61395.A0A1Y1WDN8"/>
<keyword evidence="4" id="KW-0648">Protein biosynthesis</keyword>
<dbReference type="Pfam" id="PF00551">
    <property type="entry name" value="Formyl_trans_N"/>
    <property type="match status" value="1"/>
</dbReference>
<dbReference type="Pfam" id="PF02911">
    <property type="entry name" value="Formyl_trans_C"/>
    <property type="match status" value="1"/>
</dbReference>
<dbReference type="InterPro" id="IPR002376">
    <property type="entry name" value="Formyl_transf_N"/>
</dbReference>
<gene>
    <name evidence="7" type="ORF">DL89DRAFT_266628</name>
</gene>
<reference evidence="7 8" key="1">
    <citation type="submission" date="2016-07" db="EMBL/GenBank/DDBJ databases">
        <title>Pervasive Adenine N6-methylation of Active Genes in Fungi.</title>
        <authorList>
            <consortium name="DOE Joint Genome Institute"/>
            <person name="Mondo S.J."/>
            <person name="Dannebaum R.O."/>
            <person name="Kuo R.C."/>
            <person name="Labutti K."/>
            <person name="Haridas S."/>
            <person name="Kuo A."/>
            <person name="Salamov A."/>
            <person name="Ahrendt S.R."/>
            <person name="Lipzen A."/>
            <person name="Sullivan W."/>
            <person name="Andreopoulos W.B."/>
            <person name="Clum A."/>
            <person name="Lindquist E."/>
            <person name="Daum C."/>
            <person name="Ramamoorthy G.K."/>
            <person name="Gryganskyi A."/>
            <person name="Culley D."/>
            <person name="Magnuson J.K."/>
            <person name="James T.Y."/>
            <person name="O'Malley M.A."/>
            <person name="Stajich J.E."/>
            <person name="Spatafora J.W."/>
            <person name="Visel A."/>
            <person name="Grigoriev I.V."/>
        </authorList>
    </citation>
    <scope>NUCLEOTIDE SEQUENCE [LARGE SCALE GENOMIC DNA]</scope>
    <source>
        <strain evidence="7 8">ATCC 12442</strain>
    </source>
</reference>
<evidence type="ECO:0000259" key="6">
    <source>
        <dbReference type="Pfam" id="PF02911"/>
    </source>
</evidence>
<dbReference type="InterPro" id="IPR036477">
    <property type="entry name" value="Formyl_transf_N_sf"/>
</dbReference>
<evidence type="ECO:0000259" key="5">
    <source>
        <dbReference type="Pfam" id="PF00551"/>
    </source>
</evidence>
<dbReference type="EMBL" id="MCFD01000004">
    <property type="protein sequence ID" value="ORX71641.1"/>
    <property type="molecule type" value="Genomic_DNA"/>
</dbReference>
<dbReference type="CDD" id="cd08646">
    <property type="entry name" value="FMT_core_Met-tRNA-FMT_N"/>
    <property type="match status" value="1"/>
</dbReference>
<name>A0A1Y1WDN8_9FUNG</name>
<proteinExistence type="inferred from homology"/>
<comment type="similarity">
    <text evidence="1">Belongs to the Fmt family.</text>
</comment>